<dbReference type="Proteomes" id="UP001367030">
    <property type="component" value="Unassembled WGS sequence"/>
</dbReference>
<evidence type="ECO:0000313" key="4">
    <source>
        <dbReference type="Proteomes" id="UP001367030"/>
    </source>
</evidence>
<organism evidence="3 4">
    <name type="scientific">Variovorax robiniae</name>
    <dbReference type="NCBI Taxonomy" id="1836199"/>
    <lineage>
        <taxon>Bacteria</taxon>
        <taxon>Pseudomonadati</taxon>
        <taxon>Pseudomonadota</taxon>
        <taxon>Betaproteobacteria</taxon>
        <taxon>Burkholderiales</taxon>
        <taxon>Comamonadaceae</taxon>
        <taxon>Variovorax</taxon>
    </lineage>
</organism>
<evidence type="ECO:0000256" key="1">
    <source>
        <dbReference type="SAM" id="Phobius"/>
    </source>
</evidence>
<feature type="transmembrane region" description="Helical" evidence="1">
    <location>
        <begin position="193"/>
        <end position="212"/>
    </location>
</feature>
<dbReference type="EMBL" id="JBBKZS010000002">
    <property type="protein sequence ID" value="MEJ8854426.1"/>
    <property type="molecule type" value="Genomic_DNA"/>
</dbReference>
<accession>A0ABU8X3Q1</accession>
<dbReference type="RefSeq" id="WP_340334485.1">
    <property type="nucleotide sequence ID" value="NZ_JBBKZS010000002.1"/>
</dbReference>
<keyword evidence="4" id="KW-1185">Reference proteome</keyword>
<keyword evidence="1" id="KW-0472">Membrane</keyword>
<gene>
    <name evidence="3" type="ORF">WKW79_07595</name>
</gene>
<dbReference type="SMART" id="SM00014">
    <property type="entry name" value="acidPPc"/>
    <property type="match status" value="1"/>
</dbReference>
<sequence>MPTPPLPLRVNAPSRAPLFVAAMAAFALVMVAIAVRTGSGLVQWDTAIGMWFATNSSSLGTRAMTIVSLLNNEIAIGVYGMALAWWLFATRRYFWSLVAFCAIPSGMLLNFAIKHVFTRPRPSFGLVQQTFSGYSFPSGHTSGAMLVYGVLICALLSGTPTPTRRLAAAACAAMILLVGFSRVYLGAHYFSDVIAAGLEGICWLALVIAWRGSRTRAHQAARPRLGATLMNWR</sequence>
<keyword evidence="1" id="KW-0812">Transmembrane</keyword>
<comment type="caution">
    <text evidence="3">The sequence shown here is derived from an EMBL/GenBank/DDBJ whole genome shotgun (WGS) entry which is preliminary data.</text>
</comment>
<feature type="transmembrane region" description="Helical" evidence="1">
    <location>
        <begin position="63"/>
        <end position="87"/>
    </location>
</feature>
<feature type="transmembrane region" description="Helical" evidence="1">
    <location>
        <begin position="93"/>
        <end position="113"/>
    </location>
</feature>
<evidence type="ECO:0000259" key="2">
    <source>
        <dbReference type="SMART" id="SM00014"/>
    </source>
</evidence>
<dbReference type="Gene3D" id="1.20.144.10">
    <property type="entry name" value="Phosphatidic acid phosphatase type 2/haloperoxidase"/>
    <property type="match status" value="2"/>
</dbReference>
<dbReference type="CDD" id="cd03392">
    <property type="entry name" value="PAP2_like_2"/>
    <property type="match status" value="1"/>
</dbReference>
<feature type="transmembrane region" description="Helical" evidence="1">
    <location>
        <begin position="166"/>
        <end position="187"/>
    </location>
</feature>
<dbReference type="InterPro" id="IPR036938">
    <property type="entry name" value="PAP2/HPO_sf"/>
</dbReference>
<proteinExistence type="predicted"/>
<feature type="domain" description="Phosphatidic acid phosphatase type 2/haloperoxidase" evidence="2">
    <location>
        <begin position="95"/>
        <end position="208"/>
    </location>
</feature>
<dbReference type="Pfam" id="PF01569">
    <property type="entry name" value="PAP2"/>
    <property type="match status" value="1"/>
</dbReference>
<keyword evidence="1" id="KW-1133">Transmembrane helix</keyword>
<reference evidence="3 4" key="1">
    <citation type="submission" date="2024-03" db="EMBL/GenBank/DDBJ databases">
        <title>Novel species of the genus Variovorax.</title>
        <authorList>
            <person name="Liu Q."/>
            <person name="Xin Y.-H."/>
        </authorList>
    </citation>
    <scope>NUCLEOTIDE SEQUENCE [LARGE SCALE GENOMIC DNA]</scope>
    <source>
        <strain evidence="3 4">KACC 18901</strain>
    </source>
</reference>
<dbReference type="PANTHER" id="PTHR14969">
    <property type="entry name" value="SPHINGOSINE-1-PHOSPHATE PHOSPHOHYDROLASE"/>
    <property type="match status" value="1"/>
</dbReference>
<dbReference type="PANTHER" id="PTHR14969:SF13">
    <property type="entry name" value="AT30094P"/>
    <property type="match status" value="1"/>
</dbReference>
<dbReference type="InterPro" id="IPR000326">
    <property type="entry name" value="PAP2/HPO"/>
</dbReference>
<evidence type="ECO:0000313" key="3">
    <source>
        <dbReference type="EMBL" id="MEJ8854426.1"/>
    </source>
</evidence>
<name>A0ABU8X3Q1_9BURK</name>
<feature type="transmembrane region" description="Helical" evidence="1">
    <location>
        <begin position="20"/>
        <end position="42"/>
    </location>
</feature>
<dbReference type="SUPFAM" id="SSF48317">
    <property type="entry name" value="Acid phosphatase/Vanadium-dependent haloperoxidase"/>
    <property type="match status" value="1"/>
</dbReference>
<protein>
    <submittedName>
        <fullName evidence="3">Phosphatase PAP2 family protein</fullName>
    </submittedName>
</protein>